<dbReference type="GO" id="GO:0005829">
    <property type="term" value="C:cytosol"/>
    <property type="evidence" value="ECO:0007669"/>
    <property type="project" value="TreeGrafter"/>
</dbReference>
<organism evidence="12 13">
    <name type="scientific">Rubricoccus marinus</name>
    <dbReference type="NCBI Taxonomy" id="716817"/>
    <lineage>
        <taxon>Bacteria</taxon>
        <taxon>Pseudomonadati</taxon>
        <taxon>Rhodothermota</taxon>
        <taxon>Rhodothermia</taxon>
        <taxon>Rhodothermales</taxon>
        <taxon>Rubricoccaceae</taxon>
        <taxon>Rubricoccus</taxon>
    </lineage>
</organism>
<evidence type="ECO:0000256" key="6">
    <source>
        <dbReference type="ARBA" id="ARBA00023125"/>
    </source>
</evidence>
<dbReference type="PANTHER" id="PTHR11361">
    <property type="entry name" value="DNA MISMATCH REPAIR PROTEIN MUTS FAMILY MEMBER"/>
    <property type="match status" value="1"/>
</dbReference>
<dbReference type="GO" id="GO:0140664">
    <property type="term" value="F:ATP-dependent DNA damage sensor activity"/>
    <property type="evidence" value="ECO:0007669"/>
    <property type="project" value="InterPro"/>
</dbReference>
<dbReference type="HAMAP" id="MF_00096">
    <property type="entry name" value="MutS"/>
    <property type="match status" value="1"/>
</dbReference>
<dbReference type="InterPro" id="IPR007861">
    <property type="entry name" value="DNA_mismatch_repair_MutS_clamp"/>
</dbReference>
<evidence type="ECO:0000313" key="12">
    <source>
        <dbReference type="EMBL" id="OZC04650.1"/>
    </source>
</evidence>
<dbReference type="Pfam" id="PF00488">
    <property type="entry name" value="MutS_V"/>
    <property type="match status" value="1"/>
</dbReference>
<keyword evidence="7 9" id="KW-0234">DNA repair</keyword>
<dbReference type="NCBIfam" id="TIGR01070">
    <property type="entry name" value="mutS1"/>
    <property type="match status" value="1"/>
</dbReference>
<dbReference type="EMBL" id="MQWB01000001">
    <property type="protein sequence ID" value="OZC04650.1"/>
    <property type="molecule type" value="Genomic_DNA"/>
</dbReference>
<feature type="domain" description="DNA mismatch repair proteins mutS family" evidence="11">
    <location>
        <begin position="712"/>
        <end position="728"/>
    </location>
</feature>
<dbReference type="Gene3D" id="1.10.1420.10">
    <property type="match status" value="2"/>
</dbReference>
<evidence type="ECO:0000256" key="9">
    <source>
        <dbReference type="HAMAP-Rule" id="MF_00096"/>
    </source>
</evidence>
<evidence type="ECO:0000259" key="11">
    <source>
        <dbReference type="PROSITE" id="PS00486"/>
    </source>
</evidence>
<dbReference type="InterPro" id="IPR045076">
    <property type="entry name" value="MutS"/>
</dbReference>
<dbReference type="InterPro" id="IPR007696">
    <property type="entry name" value="DNA_mismatch_repair_MutS_core"/>
</dbReference>
<dbReference type="FunFam" id="3.40.1170.10:FF:000001">
    <property type="entry name" value="DNA mismatch repair protein MutS"/>
    <property type="match status" value="1"/>
</dbReference>
<dbReference type="SUPFAM" id="SSF53150">
    <property type="entry name" value="DNA repair protein MutS, domain II"/>
    <property type="match status" value="1"/>
</dbReference>
<dbReference type="Proteomes" id="UP000216446">
    <property type="component" value="Unassembled WGS sequence"/>
</dbReference>
<keyword evidence="4 9" id="KW-0227">DNA damage</keyword>
<dbReference type="InterPro" id="IPR027417">
    <property type="entry name" value="P-loop_NTPase"/>
</dbReference>
<dbReference type="AlphaFoldDB" id="A0A259U3W8"/>
<dbReference type="SMART" id="SM00534">
    <property type="entry name" value="MUTSac"/>
    <property type="match status" value="1"/>
</dbReference>
<evidence type="ECO:0000256" key="3">
    <source>
        <dbReference type="ARBA" id="ARBA00022741"/>
    </source>
</evidence>
<dbReference type="InterPro" id="IPR000432">
    <property type="entry name" value="DNA_mismatch_repair_MutS_C"/>
</dbReference>
<keyword evidence="5 9" id="KW-0067">ATP-binding</keyword>
<proteinExistence type="inferred from homology"/>
<keyword evidence="3 9" id="KW-0547">Nucleotide-binding</keyword>
<dbReference type="InterPro" id="IPR007695">
    <property type="entry name" value="DNA_mismatch_repair_MutS-lik_N"/>
</dbReference>
<dbReference type="SUPFAM" id="SSF52540">
    <property type="entry name" value="P-loop containing nucleoside triphosphate hydrolases"/>
    <property type="match status" value="1"/>
</dbReference>
<dbReference type="GO" id="GO:0030983">
    <property type="term" value="F:mismatched DNA binding"/>
    <property type="evidence" value="ECO:0007669"/>
    <property type="project" value="InterPro"/>
</dbReference>
<comment type="function">
    <text evidence="8 9">This protein is involved in the repair of mismatches in DNA. It is possible that it carries out the mismatch recognition step. This protein has a weak ATPase activity.</text>
</comment>
<comment type="similarity">
    <text evidence="1 9 10">Belongs to the DNA mismatch repair MutS family.</text>
</comment>
<evidence type="ECO:0000256" key="4">
    <source>
        <dbReference type="ARBA" id="ARBA00022763"/>
    </source>
</evidence>
<sequence length="912" mass="99028">MNEKDRRRQNMTPLMRQYWKIKDRNPGAILLFRMGDFYETFEEDAVLVADILGITLTKRGNGASEDTPLAGFPHHAIDQHLPKLVQAGHRVAVCEQLEDPKMARKIVKRGVVEVVTPGVSFRDTLLTPKHSTYVAAVHWGEGRDKGRAGVAFADATTGEFYVAETSAERVPHVLGTIAPAELLADKRQRPLAQPLATSLGAALTPQEDWVFGVDFATETLLRHFKTHSLKGFGVDDLDLGTVAAGAVLYYLGETQKGRLPHVNRIRRYRAEDHLALDSATKRNLELTASMADGRRDGSLVGVLDATHTPMGGRLLRQWLVRPLCDVDRIRQRLDAVEALFVEPSLRRKVREALRHVGDLERLAGKVCTGRATPRDLVALRLTLAQIPEIKALLEQEGAEPLAAIRGKLHLCADIRDRIAATLVDEPPAKMDSGGYVRPGFNAELDELREIASGGKTYLAELQAREAKATGITSLKVGYNRVFGYYLEVSNAHKGKAPEAWIRKQTLVNAERYITDELKTYEEKILTAQERSSELETTLFAELRMRVAEEVEPLQANARALATLDVFASFAESAERNGYVRPEVDGSAVLEIENGRHPVVEASLPAGESFIPNSVRLASPVGEEAPLADAYGQVLVITGPNMAGKSVVLRQTGLIVLLAQVGAFVPASRARVGVVDALFTRVGASDNLAAGESTFLVEMNETANILNNATPRSLVLLDEVGRGTSTFDGLSIAWSIVEHLHEAPDVQARTLFATHYHELNALADRLERVKSFSVRVQEHEGRVVFLRTLVAGGADHSFGIEVARMAGLPPEVVSRAKDVLRHLQAHDVAAEVGVSGHTAPEASGGDGALAMPVVSGVQASGVPAPSVRVEPASDPVGESLKAEVARLDPDRMTPIEALIALSELSRLLGSGTK</sequence>
<name>A0A259U3W8_9BACT</name>
<dbReference type="PROSITE" id="PS00486">
    <property type="entry name" value="DNA_MISMATCH_REPAIR_2"/>
    <property type="match status" value="1"/>
</dbReference>
<evidence type="ECO:0000256" key="2">
    <source>
        <dbReference type="ARBA" id="ARBA00021982"/>
    </source>
</evidence>
<dbReference type="FunCoup" id="A0A259U3W8">
    <property type="interactions" value="426"/>
</dbReference>
<keyword evidence="13" id="KW-1185">Reference proteome</keyword>
<comment type="caution">
    <text evidence="12">The sequence shown here is derived from an EMBL/GenBank/DDBJ whole genome shotgun (WGS) entry which is preliminary data.</text>
</comment>
<dbReference type="InterPro" id="IPR017261">
    <property type="entry name" value="DNA_mismatch_repair_MutS/MSH"/>
</dbReference>
<dbReference type="PANTHER" id="PTHR11361:SF34">
    <property type="entry name" value="DNA MISMATCH REPAIR PROTEIN MSH1, MITOCHONDRIAL"/>
    <property type="match status" value="1"/>
</dbReference>
<evidence type="ECO:0000256" key="7">
    <source>
        <dbReference type="ARBA" id="ARBA00023204"/>
    </source>
</evidence>
<dbReference type="GO" id="GO:0005524">
    <property type="term" value="F:ATP binding"/>
    <property type="evidence" value="ECO:0007669"/>
    <property type="project" value="UniProtKB-UniRule"/>
</dbReference>
<dbReference type="Gene3D" id="3.40.1170.10">
    <property type="entry name" value="DNA repair protein MutS, domain I"/>
    <property type="match status" value="1"/>
</dbReference>
<evidence type="ECO:0000256" key="8">
    <source>
        <dbReference type="ARBA" id="ARBA00024647"/>
    </source>
</evidence>
<gene>
    <name evidence="9" type="primary">mutS</name>
    <name evidence="12" type="ORF">BSZ36_08030</name>
</gene>
<reference evidence="12 13" key="1">
    <citation type="submission" date="2016-11" db="EMBL/GenBank/DDBJ databases">
        <title>Study of marine rhodopsin-containing bacteria.</title>
        <authorList>
            <person name="Yoshizawa S."/>
            <person name="Kumagai Y."/>
            <person name="Kogure K."/>
        </authorList>
    </citation>
    <scope>NUCLEOTIDE SEQUENCE [LARGE SCALE GENOMIC DNA]</scope>
    <source>
        <strain evidence="12 13">SG-29</strain>
    </source>
</reference>
<keyword evidence="6 9" id="KW-0238">DNA-binding</keyword>
<dbReference type="NCBIfam" id="NF003810">
    <property type="entry name" value="PRK05399.1"/>
    <property type="match status" value="1"/>
</dbReference>
<dbReference type="GO" id="GO:0003684">
    <property type="term" value="F:damaged DNA binding"/>
    <property type="evidence" value="ECO:0007669"/>
    <property type="project" value="UniProtKB-UniRule"/>
</dbReference>
<dbReference type="SUPFAM" id="SSF55271">
    <property type="entry name" value="DNA repair protein MutS, domain I"/>
    <property type="match status" value="1"/>
</dbReference>
<dbReference type="PIRSF" id="PIRSF037677">
    <property type="entry name" value="DNA_mis_repair_Msh6"/>
    <property type="match status" value="1"/>
</dbReference>
<dbReference type="Gene3D" id="3.40.50.300">
    <property type="entry name" value="P-loop containing nucleotide triphosphate hydrolases"/>
    <property type="match status" value="1"/>
</dbReference>
<dbReference type="Pfam" id="PF01624">
    <property type="entry name" value="MutS_I"/>
    <property type="match status" value="1"/>
</dbReference>
<dbReference type="InterPro" id="IPR007860">
    <property type="entry name" value="DNA_mmatch_repair_MutS_con_dom"/>
</dbReference>
<dbReference type="InterPro" id="IPR036678">
    <property type="entry name" value="MutS_con_dom_sf"/>
</dbReference>
<evidence type="ECO:0000256" key="1">
    <source>
        <dbReference type="ARBA" id="ARBA00006271"/>
    </source>
</evidence>
<dbReference type="Pfam" id="PF05192">
    <property type="entry name" value="MutS_III"/>
    <property type="match status" value="1"/>
</dbReference>
<dbReference type="InterPro" id="IPR016151">
    <property type="entry name" value="DNA_mismatch_repair_MutS_N"/>
</dbReference>
<dbReference type="SMART" id="SM00533">
    <property type="entry name" value="MUTSd"/>
    <property type="match status" value="1"/>
</dbReference>
<protein>
    <recommendedName>
        <fullName evidence="2 9">DNA mismatch repair protein MutS</fullName>
    </recommendedName>
</protein>
<dbReference type="SUPFAM" id="SSF48334">
    <property type="entry name" value="DNA repair protein MutS, domain III"/>
    <property type="match status" value="1"/>
</dbReference>
<dbReference type="Pfam" id="PF05190">
    <property type="entry name" value="MutS_IV"/>
    <property type="match status" value="1"/>
</dbReference>
<dbReference type="FunFam" id="1.10.1420.10:FF:000001">
    <property type="entry name" value="DNA mismatch repair protein MutS"/>
    <property type="match status" value="1"/>
</dbReference>
<evidence type="ECO:0000256" key="10">
    <source>
        <dbReference type="RuleBase" id="RU003756"/>
    </source>
</evidence>
<evidence type="ECO:0000313" key="13">
    <source>
        <dbReference type="Proteomes" id="UP000216446"/>
    </source>
</evidence>
<dbReference type="InParanoid" id="A0A259U3W8"/>
<dbReference type="GO" id="GO:0006298">
    <property type="term" value="P:mismatch repair"/>
    <property type="evidence" value="ECO:0007669"/>
    <property type="project" value="UniProtKB-UniRule"/>
</dbReference>
<dbReference type="CDD" id="cd03284">
    <property type="entry name" value="ABC_MutS1"/>
    <property type="match status" value="1"/>
</dbReference>
<dbReference type="InterPro" id="IPR036187">
    <property type="entry name" value="DNA_mismatch_repair_MutS_sf"/>
</dbReference>
<evidence type="ECO:0000256" key="5">
    <source>
        <dbReference type="ARBA" id="ARBA00022840"/>
    </source>
</evidence>
<feature type="binding site" evidence="9">
    <location>
        <begin position="638"/>
        <end position="645"/>
    </location>
    <ligand>
        <name>ATP</name>
        <dbReference type="ChEBI" id="CHEBI:30616"/>
    </ligand>
</feature>
<accession>A0A259U3W8</accession>
<dbReference type="Gene3D" id="3.30.420.110">
    <property type="entry name" value="MutS, connector domain"/>
    <property type="match status" value="1"/>
</dbReference>
<dbReference type="Pfam" id="PF05188">
    <property type="entry name" value="MutS_II"/>
    <property type="match status" value="1"/>
</dbReference>
<dbReference type="InterPro" id="IPR005748">
    <property type="entry name" value="DNA_mismatch_repair_MutS"/>
</dbReference>